<dbReference type="AlphaFoldDB" id="A0AAV7JR99"/>
<evidence type="ECO:0000313" key="4">
    <source>
        <dbReference type="Proteomes" id="UP001165289"/>
    </source>
</evidence>
<evidence type="ECO:0000313" key="3">
    <source>
        <dbReference type="EMBL" id="KAI6651512.1"/>
    </source>
</evidence>
<accession>A0AAV7JR99</accession>
<evidence type="ECO:0000256" key="1">
    <source>
        <dbReference type="SAM" id="Coils"/>
    </source>
</evidence>
<dbReference type="Proteomes" id="UP001165289">
    <property type="component" value="Unassembled WGS sequence"/>
</dbReference>
<reference evidence="3 4" key="1">
    <citation type="journal article" date="2023" name="BMC Biol.">
        <title>The compact genome of the sponge Oopsacas minuta (Hexactinellida) is lacking key metazoan core genes.</title>
        <authorList>
            <person name="Santini S."/>
            <person name="Schenkelaars Q."/>
            <person name="Jourda C."/>
            <person name="Duchesne M."/>
            <person name="Belahbib H."/>
            <person name="Rocher C."/>
            <person name="Selva M."/>
            <person name="Riesgo A."/>
            <person name="Vervoort M."/>
            <person name="Leys S.P."/>
            <person name="Kodjabachian L."/>
            <person name="Le Bivic A."/>
            <person name="Borchiellini C."/>
            <person name="Claverie J.M."/>
            <person name="Renard E."/>
        </authorList>
    </citation>
    <scope>NUCLEOTIDE SEQUENCE [LARGE SCALE GENOMIC DNA]</scope>
    <source>
        <strain evidence="3">SPO-2</strain>
    </source>
</reference>
<feature type="region of interest" description="Disordered" evidence="2">
    <location>
        <begin position="114"/>
        <end position="146"/>
    </location>
</feature>
<gene>
    <name evidence="3" type="ORF">LOD99_5120</name>
</gene>
<proteinExistence type="predicted"/>
<dbReference type="EMBL" id="JAKMXF010000303">
    <property type="protein sequence ID" value="KAI6651512.1"/>
    <property type="molecule type" value="Genomic_DNA"/>
</dbReference>
<feature type="coiled-coil region" evidence="1">
    <location>
        <begin position="56"/>
        <end position="109"/>
    </location>
</feature>
<keyword evidence="4" id="KW-1185">Reference proteome</keyword>
<protein>
    <submittedName>
        <fullName evidence="3">Uncharacterized protein</fullName>
    </submittedName>
</protein>
<name>A0AAV7JR99_9METZ</name>
<organism evidence="3 4">
    <name type="scientific">Oopsacas minuta</name>
    <dbReference type="NCBI Taxonomy" id="111878"/>
    <lineage>
        <taxon>Eukaryota</taxon>
        <taxon>Metazoa</taxon>
        <taxon>Porifera</taxon>
        <taxon>Hexactinellida</taxon>
        <taxon>Hexasterophora</taxon>
        <taxon>Lyssacinosida</taxon>
        <taxon>Leucopsacidae</taxon>
        <taxon>Oopsacas</taxon>
    </lineage>
</organism>
<sequence>MCFSRVSDSGIYSLSMQDYGRRVACGTLDGNLTLVELSDRLHTLQKNEKTLITAILEREMRREKILEGRNRELKLKEKMEKAAALRAEKAAATEEREEEENLVKKAEEDFWSTISTERNNLEKRRAKAKKQNVPTNNEGEKAAPVE</sequence>
<keyword evidence="1" id="KW-0175">Coiled coil</keyword>
<comment type="caution">
    <text evidence="3">The sequence shown here is derived from an EMBL/GenBank/DDBJ whole genome shotgun (WGS) entry which is preliminary data.</text>
</comment>
<evidence type="ECO:0000256" key="2">
    <source>
        <dbReference type="SAM" id="MobiDB-lite"/>
    </source>
</evidence>